<evidence type="ECO:0000313" key="5">
    <source>
        <dbReference type="EMBL" id="TFC07740.1"/>
    </source>
</evidence>
<dbReference type="Proteomes" id="UP000297643">
    <property type="component" value="Unassembled WGS sequence"/>
</dbReference>
<feature type="signal peptide" evidence="4">
    <location>
        <begin position="1"/>
        <end position="26"/>
    </location>
</feature>
<comment type="similarity">
    <text evidence="1">Belongs to the bacterial solute-binding protein 1 family.</text>
</comment>
<evidence type="ECO:0000256" key="2">
    <source>
        <dbReference type="ARBA" id="ARBA00022448"/>
    </source>
</evidence>
<gene>
    <name evidence="5" type="ORF">E3O32_00930</name>
</gene>
<dbReference type="GO" id="GO:1901982">
    <property type="term" value="F:maltose binding"/>
    <property type="evidence" value="ECO:0007669"/>
    <property type="project" value="TreeGrafter"/>
</dbReference>
<dbReference type="GO" id="GO:0055052">
    <property type="term" value="C:ATP-binding cassette (ABC) transporter complex, substrate-binding subunit-containing"/>
    <property type="evidence" value="ECO:0007669"/>
    <property type="project" value="TreeGrafter"/>
</dbReference>
<evidence type="ECO:0000256" key="1">
    <source>
        <dbReference type="ARBA" id="ARBA00008520"/>
    </source>
</evidence>
<dbReference type="PANTHER" id="PTHR30061">
    <property type="entry name" value="MALTOSE-BINDING PERIPLASMIC PROTEIN"/>
    <property type="match status" value="1"/>
</dbReference>
<dbReference type="AlphaFoldDB" id="A0A4R8WJE4"/>
<evidence type="ECO:0000256" key="3">
    <source>
        <dbReference type="ARBA" id="ARBA00022729"/>
    </source>
</evidence>
<sequence>MKLRRGARWGAVLVAGGLLASLAACSSGGSDSAGGDVAGQKLTVLIGSSGDAETKAVGDAAKAWGTTNKATVKVVAANDLTQQLGQGFAGGNPPDLFYMGWDQFQTYASKQYLEPYADKAANKDAFYPALTSAFSYKDKFYCEPKDFSTLGLIINTEKWDAAGLTDADIPTDWAGLETVAKKLTTADTAGLSFGAEYARIGTFMNQAGGSMLSKDGKKVTADSAENLAGLTEVKKLLSDGVLKFPADLDSGWSGEALGKGKAAMVIEGPWISGLKTDYPDLMYKAVELPAGPGGQSTFTFSNCWGIPAQSKTTAAAESLVKFLTTDEQQLKFSDAFGVIPSNESAAKVYSTTYPQNASFVTSNDYAVSPVAFAGASTVISDFNAQLQGLSSADPKAILSALQTNLQAALDAANKK</sequence>
<dbReference type="GO" id="GO:0015768">
    <property type="term" value="P:maltose transport"/>
    <property type="evidence" value="ECO:0007669"/>
    <property type="project" value="TreeGrafter"/>
</dbReference>
<dbReference type="EMBL" id="SOFM01000004">
    <property type="protein sequence ID" value="TFC07740.1"/>
    <property type="molecule type" value="Genomic_DNA"/>
</dbReference>
<reference evidence="5 6" key="1">
    <citation type="submission" date="2019-03" db="EMBL/GenBank/DDBJ databases">
        <title>Genomics of glacier-inhabiting Cryobacterium strains.</title>
        <authorList>
            <person name="Liu Q."/>
            <person name="Xin Y.-H."/>
        </authorList>
    </citation>
    <scope>NUCLEOTIDE SEQUENCE [LARGE SCALE GENOMIC DNA]</scope>
    <source>
        <strain evidence="5 6">RHLT2-21</strain>
    </source>
</reference>
<evidence type="ECO:0000256" key="4">
    <source>
        <dbReference type="SAM" id="SignalP"/>
    </source>
</evidence>
<dbReference type="SUPFAM" id="SSF53850">
    <property type="entry name" value="Periplasmic binding protein-like II"/>
    <property type="match status" value="1"/>
</dbReference>
<accession>A0A4R8WJE4</accession>
<dbReference type="PROSITE" id="PS51257">
    <property type="entry name" value="PROKAR_LIPOPROTEIN"/>
    <property type="match status" value="1"/>
</dbReference>
<keyword evidence="6" id="KW-1185">Reference proteome</keyword>
<dbReference type="RefSeq" id="WP_134506085.1">
    <property type="nucleotide sequence ID" value="NZ_SOFM01000004.1"/>
</dbReference>
<keyword evidence="2" id="KW-0813">Transport</keyword>
<comment type="caution">
    <text evidence="5">The sequence shown here is derived from an EMBL/GenBank/DDBJ whole genome shotgun (WGS) entry which is preliminary data.</text>
</comment>
<evidence type="ECO:0000313" key="6">
    <source>
        <dbReference type="Proteomes" id="UP000297643"/>
    </source>
</evidence>
<dbReference type="GO" id="GO:0042956">
    <property type="term" value="P:maltodextrin transmembrane transport"/>
    <property type="evidence" value="ECO:0007669"/>
    <property type="project" value="TreeGrafter"/>
</dbReference>
<organism evidence="5 6">
    <name type="scientific">Cryobacterium mannosilyticum</name>
    <dbReference type="NCBI Taxonomy" id="1259190"/>
    <lineage>
        <taxon>Bacteria</taxon>
        <taxon>Bacillati</taxon>
        <taxon>Actinomycetota</taxon>
        <taxon>Actinomycetes</taxon>
        <taxon>Micrococcales</taxon>
        <taxon>Microbacteriaceae</taxon>
        <taxon>Cryobacterium</taxon>
    </lineage>
</organism>
<protein>
    <submittedName>
        <fullName evidence="5">Extracellular solute-binding protein</fullName>
    </submittedName>
</protein>
<dbReference type="PANTHER" id="PTHR30061:SF50">
    <property type="entry name" value="MALTOSE_MALTODEXTRIN-BINDING PERIPLASMIC PROTEIN"/>
    <property type="match status" value="1"/>
</dbReference>
<feature type="chain" id="PRO_5038437767" evidence="4">
    <location>
        <begin position="27"/>
        <end position="415"/>
    </location>
</feature>
<dbReference type="Gene3D" id="3.40.190.10">
    <property type="entry name" value="Periplasmic binding protein-like II"/>
    <property type="match status" value="1"/>
</dbReference>
<keyword evidence="3 4" id="KW-0732">Signal</keyword>
<proteinExistence type="inferred from homology"/>
<name>A0A4R8WJE4_9MICO</name>
<dbReference type="InterPro" id="IPR006059">
    <property type="entry name" value="SBP"/>
</dbReference>
<dbReference type="Pfam" id="PF13416">
    <property type="entry name" value="SBP_bac_8"/>
    <property type="match status" value="1"/>
</dbReference>